<dbReference type="RefSeq" id="WP_049954859.1">
    <property type="nucleotide sequence ID" value="NZ_CP007057.1"/>
</dbReference>
<sequence length="80" mass="8842">MKLLPIDCPHCGVSRRFHISHDERNLRQCPACTSWFIFSGSTEIEALVEPITCPVDGCGATPDRDALPAHIIDEHDGNLD</sequence>
<dbReference type="OrthoDB" id="350061at2157"/>
<dbReference type="EMBL" id="CP007057">
    <property type="protein sequence ID" value="AHG02074.1"/>
    <property type="molecule type" value="Genomic_DNA"/>
</dbReference>
<dbReference type="HOGENOM" id="CLU_2581281_0_0_2"/>
<proteinExistence type="predicted"/>
<keyword evidence="2" id="KW-1185">Reference proteome</keyword>
<gene>
    <name evidence="1" type="ORF">HALLA_01860</name>
</gene>
<evidence type="ECO:0000313" key="1">
    <source>
        <dbReference type="EMBL" id="AHG02074.1"/>
    </source>
</evidence>
<dbReference type="KEGG" id="hlr:HALLA_01860"/>
<dbReference type="GeneID" id="25147416"/>
<keyword evidence="1" id="KW-0614">Plasmid</keyword>
<dbReference type="Proteomes" id="UP000019024">
    <property type="component" value="Plasmid unnamed2"/>
</dbReference>
<evidence type="ECO:0000313" key="2">
    <source>
        <dbReference type="Proteomes" id="UP000019024"/>
    </source>
</evidence>
<reference evidence="1 2" key="1">
    <citation type="submission" date="2014-01" db="EMBL/GenBank/DDBJ databases">
        <authorList>
            <consortium name="DOE Joint Genome Institute"/>
            <person name="Anderson I."/>
            <person name="Huntemann M."/>
            <person name="Han J."/>
            <person name="Chen A."/>
            <person name="Kyrpides N."/>
            <person name="Mavromatis K."/>
            <person name="Markowitz V."/>
            <person name="Palaniappan K."/>
            <person name="Ivanova N."/>
            <person name="Schaumberg A."/>
            <person name="Pati A."/>
            <person name="Liolios K."/>
            <person name="Nordberg H.P."/>
            <person name="Cantor M.N."/>
            <person name="Hua S.X."/>
            <person name="Woyke T."/>
        </authorList>
    </citation>
    <scope>NUCLEOTIDE SEQUENCE [LARGE SCALE GENOMIC DNA]</scope>
    <source>
        <strain evidence="1 2">XH-48</strain>
        <plasmid evidence="2">2</plasmid>
    </source>
</reference>
<geneLocation type="plasmid" evidence="1">
    <name>unnamed</name>
</geneLocation>
<protein>
    <submittedName>
        <fullName evidence="1">Uncharacterized protein</fullName>
    </submittedName>
</protein>
<name>W0JU07_9EURY</name>
<accession>W0JU07</accession>
<dbReference type="AlphaFoldDB" id="W0JU07"/>
<organism evidence="1 2">
    <name type="scientific">Halostagnicola larsenii XH-48</name>
    <dbReference type="NCBI Taxonomy" id="797299"/>
    <lineage>
        <taxon>Archaea</taxon>
        <taxon>Methanobacteriati</taxon>
        <taxon>Methanobacteriota</taxon>
        <taxon>Stenosarchaea group</taxon>
        <taxon>Halobacteria</taxon>
        <taxon>Halobacteriales</taxon>
        <taxon>Natrialbaceae</taxon>
        <taxon>Halostagnicola</taxon>
    </lineage>
</organism>